<evidence type="ECO:0000259" key="1">
    <source>
        <dbReference type="PROSITE" id="PS50076"/>
    </source>
</evidence>
<name>A0AAV9F480_ACOCL</name>
<evidence type="ECO:0000313" key="3">
    <source>
        <dbReference type="Proteomes" id="UP001180020"/>
    </source>
</evidence>
<proteinExistence type="predicted"/>
<dbReference type="GO" id="GO:0005783">
    <property type="term" value="C:endoplasmic reticulum"/>
    <property type="evidence" value="ECO:0007669"/>
    <property type="project" value="UniProtKB-ARBA"/>
</dbReference>
<dbReference type="InterPro" id="IPR001623">
    <property type="entry name" value="DnaJ_domain"/>
</dbReference>
<dbReference type="Pfam" id="PF00226">
    <property type="entry name" value="DnaJ"/>
    <property type="match status" value="1"/>
</dbReference>
<dbReference type="PANTHER" id="PTHR45376:SF1">
    <property type="entry name" value="CHAPERONE DNAJ-DOMAIN SUPERFAMILY PROTEIN-RELATED"/>
    <property type="match status" value="1"/>
</dbReference>
<keyword evidence="3" id="KW-1185">Reference proteome</keyword>
<organism evidence="2 3">
    <name type="scientific">Acorus calamus</name>
    <name type="common">Sweet flag</name>
    <dbReference type="NCBI Taxonomy" id="4465"/>
    <lineage>
        <taxon>Eukaryota</taxon>
        <taxon>Viridiplantae</taxon>
        <taxon>Streptophyta</taxon>
        <taxon>Embryophyta</taxon>
        <taxon>Tracheophyta</taxon>
        <taxon>Spermatophyta</taxon>
        <taxon>Magnoliopsida</taxon>
        <taxon>Liliopsida</taxon>
        <taxon>Acoraceae</taxon>
        <taxon>Acorus</taxon>
    </lineage>
</organism>
<dbReference type="PROSITE" id="PS50076">
    <property type="entry name" value="DNAJ_2"/>
    <property type="match status" value="1"/>
</dbReference>
<dbReference type="SUPFAM" id="SSF46565">
    <property type="entry name" value="Chaperone J-domain"/>
    <property type="match status" value="1"/>
</dbReference>
<dbReference type="SMART" id="SM00271">
    <property type="entry name" value="DnaJ"/>
    <property type="match status" value="1"/>
</dbReference>
<comment type="caution">
    <text evidence="2">The sequence shown here is derived from an EMBL/GenBank/DDBJ whole genome shotgun (WGS) entry which is preliminary data.</text>
</comment>
<dbReference type="InterPro" id="IPR036869">
    <property type="entry name" value="J_dom_sf"/>
</dbReference>
<dbReference type="Gene3D" id="1.10.287.110">
    <property type="entry name" value="DnaJ domain"/>
    <property type="match status" value="1"/>
</dbReference>
<dbReference type="EMBL" id="JAUJYO010000003">
    <property type="protein sequence ID" value="KAK1320412.1"/>
    <property type="molecule type" value="Genomic_DNA"/>
</dbReference>
<protein>
    <recommendedName>
        <fullName evidence="1">J domain-containing protein</fullName>
    </recommendedName>
</protein>
<dbReference type="AlphaFoldDB" id="A0AAV9F480"/>
<accession>A0AAV9F480</accession>
<sequence>MNHILKSSLVRSQSNPVRLEVSLFHSTSALDRRRRDNWNQWNHRFNNYTKKNRRVDAKQTLLRDVNAYAELLFQNWILDDNENDPSSSKGTSWFKKPYWEKEQRRFSKFQESQQRSNRSKRRIFQFITSDDEEVETIFQSAFGGTRYYYWSPKSGDNSQWRRSNRRSNHSWQWSYSTDDEDSTFREPDLASNRLVLGLSASGPLKLEEVKNAYRACALKWHPDRHQGSSKVVAEEKFKHCSAAYQSICDSLAAD</sequence>
<evidence type="ECO:0000313" key="2">
    <source>
        <dbReference type="EMBL" id="KAK1320412.1"/>
    </source>
</evidence>
<dbReference type="CDD" id="cd06257">
    <property type="entry name" value="DnaJ"/>
    <property type="match status" value="1"/>
</dbReference>
<reference evidence="2" key="2">
    <citation type="submission" date="2023-06" db="EMBL/GenBank/DDBJ databases">
        <authorList>
            <person name="Ma L."/>
            <person name="Liu K.-W."/>
            <person name="Li Z."/>
            <person name="Hsiao Y.-Y."/>
            <person name="Qi Y."/>
            <person name="Fu T."/>
            <person name="Tang G."/>
            <person name="Zhang D."/>
            <person name="Sun W.-H."/>
            <person name="Liu D.-K."/>
            <person name="Li Y."/>
            <person name="Chen G.-Z."/>
            <person name="Liu X.-D."/>
            <person name="Liao X.-Y."/>
            <person name="Jiang Y.-T."/>
            <person name="Yu X."/>
            <person name="Hao Y."/>
            <person name="Huang J."/>
            <person name="Zhao X.-W."/>
            <person name="Ke S."/>
            <person name="Chen Y.-Y."/>
            <person name="Wu W.-L."/>
            <person name="Hsu J.-L."/>
            <person name="Lin Y.-F."/>
            <person name="Huang M.-D."/>
            <person name="Li C.-Y."/>
            <person name="Huang L."/>
            <person name="Wang Z.-W."/>
            <person name="Zhao X."/>
            <person name="Zhong W.-Y."/>
            <person name="Peng D.-H."/>
            <person name="Ahmad S."/>
            <person name="Lan S."/>
            <person name="Zhang J.-S."/>
            <person name="Tsai W.-C."/>
            <person name="Van De Peer Y."/>
            <person name="Liu Z.-J."/>
        </authorList>
    </citation>
    <scope>NUCLEOTIDE SEQUENCE</scope>
    <source>
        <strain evidence="2">CP</strain>
        <tissue evidence="2">Leaves</tissue>
    </source>
</reference>
<gene>
    <name evidence="2" type="ORF">QJS10_CPA03g02471</name>
</gene>
<reference evidence="2" key="1">
    <citation type="journal article" date="2023" name="Nat. Commun.">
        <title>Diploid and tetraploid genomes of Acorus and the evolution of monocots.</title>
        <authorList>
            <person name="Ma L."/>
            <person name="Liu K.W."/>
            <person name="Li Z."/>
            <person name="Hsiao Y.Y."/>
            <person name="Qi Y."/>
            <person name="Fu T."/>
            <person name="Tang G.D."/>
            <person name="Zhang D."/>
            <person name="Sun W.H."/>
            <person name="Liu D.K."/>
            <person name="Li Y."/>
            <person name="Chen G.Z."/>
            <person name="Liu X.D."/>
            <person name="Liao X.Y."/>
            <person name="Jiang Y.T."/>
            <person name="Yu X."/>
            <person name="Hao Y."/>
            <person name="Huang J."/>
            <person name="Zhao X.W."/>
            <person name="Ke S."/>
            <person name="Chen Y.Y."/>
            <person name="Wu W.L."/>
            <person name="Hsu J.L."/>
            <person name="Lin Y.F."/>
            <person name="Huang M.D."/>
            <person name="Li C.Y."/>
            <person name="Huang L."/>
            <person name="Wang Z.W."/>
            <person name="Zhao X."/>
            <person name="Zhong W.Y."/>
            <person name="Peng D.H."/>
            <person name="Ahmad S."/>
            <person name="Lan S."/>
            <person name="Zhang J.S."/>
            <person name="Tsai W.C."/>
            <person name="Van de Peer Y."/>
            <person name="Liu Z.J."/>
        </authorList>
    </citation>
    <scope>NUCLEOTIDE SEQUENCE</scope>
    <source>
        <strain evidence="2">CP</strain>
    </source>
</reference>
<feature type="domain" description="J" evidence="1">
    <location>
        <begin position="191"/>
        <end position="252"/>
    </location>
</feature>
<dbReference type="PRINTS" id="PR00625">
    <property type="entry name" value="JDOMAIN"/>
</dbReference>
<dbReference type="Proteomes" id="UP001180020">
    <property type="component" value="Unassembled WGS sequence"/>
</dbReference>
<dbReference type="PANTHER" id="PTHR45376">
    <property type="entry name" value="CHAPERONE DNAJ-DOMAIN SUPERFAMILY PROTEIN-RELATED"/>
    <property type="match status" value="1"/>
</dbReference>